<gene>
    <name evidence="2" type="ORF">HG542_10050</name>
</gene>
<sequence length="134" mass="13128">MPHPPPPYARNLVRVGLTVSAGAALVAGSAAGASAAGQARAQFGRTDVLAAVEGTHIALEKSLEGLTPVLKNLPTDPLANTGVDPLDNGARTQVADFKPVGTSLATDPLAKGGHVGDLPVIGAAANLLPAAGGS</sequence>
<dbReference type="Proteomes" id="UP000587462">
    <property type="component" value="Unassembled WGS sequence"/>
</dbReference>
<evidence type="ECO:0000313" key="2">
    <source>
        <dbReference type="EMBL" id="NVK78007.1"/>
    </source>
</evidence>
<evidence type="ECO:0000313" key="3">
    <source>
        <dbReference type="Proteomes" id="UP000587462"/>
    </source>
</evidence>
<reference evidence="2 3" key="1">
    <citation type="submission" date="2020-04" db="EMBL/GenBank/DDBJ databases">
        <title>Draft Genome Sequence of Streptomyces morookaense DSM 40503, an 8-azaguanine-producing strain.</title>
        <authorList>
            <person name="Qi J."/>
            <person name="Gao J.-M."/>
        </authorList>
    </citation>
    <scope>NUCLEOTIDE SEQUENCE [LARGE SCALE GENOMIC DNA]</scope>
    <source>
        <strain evidence="2 3">DSM 40503</strain>
    </source>
</reference>
<keyword evidence="3" id="KW-1185">Reference proteome</keyword>
<feature type="signal peptide" evidence="1">
    <location>
        <begin position="1"/>
        <end position="35"/>
    </location>
</feature>
<protein>
    <recommendedName>
        <fullName evidence="4">Secreted protein</fullName>
    </recommendedName>
</protein>
<keyword evidence="1" id="KW-0732">Signal</keyword>
<proteinExistence type="predicted"/>
<name>A0A7Y7B2X5_STRMO</name>
<dbReference type="AlphaFoldDB" id="A0A7Y7B2X5"/>
<feature type="chain" id="PRO_5038700513" description="Secreted protein" evidence="1">
    <location>
        <begin position="36"/>
        <end position="134"/>
    </location>
</feature>
<dbReference type="EMBL" id="JABBXF010000018">
    <property type="protein sequence ID" value="NVK78007.1"/>
    <property type="molecule type" value="Genomic_DNA"/>
</dbReference>
<evidence type="ECO:0008006" key="4">
    <source>
        <dbReference type="Google" id="ProtNLM"/>
    </source>
</evidence>
<accession>A0A7Y7B2X5</accession>
<evidence type="ECO:0000256" key="1">
    <source>
        <dbReference type="SAM" id="SignalP"/>
    </source>
</evidence>
<comment type="caution">
    <text evidence="2">The sequence shown here is derived from an EMBL/GenBank/DDBJ whole genome shotgun (WGS) entry which is preliminary data.</text>
</comment>
<organism evidence="2 3">
    <name type="scientific">Streptomyces morookaense</name>
    <name type="common">Streptoverticillium morookaense</name>
    <dbReference type="NCBI Taxonomy" id="1970"/>
    <lineage>
        <taxon>Bacteria</taxon>
        <taxon>Bacillati</taxon>
        <taxon>Actinomycetota</taxon>
        <taxon>Actinomycetes</taxon>
        <taxon>Kitasatosporales</taxon>
        <taxon>Streptomycetaceae</taxon>
        <taxon>Streptomyces</taxon>
    </lineage>
</organism>